<dbReference type="CDD" id="cd17574">
    <property type="entry name" value="REC_OmpR"/>
    <property type="match status" value="1"/>
</dbReference>
<dbReference type="InterPro" id="IPR003661">
    <property type="entry name" value="HisK_dim/P_dom"/>
</dbReference>
<dbReference type="Gene3D" id="1.10.287.130">
    <property type="match status" value="1"/>
</dbReference>
<evidence type="ECO:0000256" key="2">
    <source>
        <dbReference type="ARBA" id="ARBA00012438"/>
    </source>
</evidence>
<dbReference type="SMART" id="SM00448">
    <property type="entry name" value="REC"/>
    <property type="match status" value="1"/>
</dbReference>
<feature type="domain" description="Histidine kinase" evidence="7">
    <location>
        <begin position="147"/>
        <end position="364"/>
    </location>
</feature>
<gene>
    <name evidence="9" type="ORF">NIES2135_51030</name>
</gene>
<dbReference type="EC" id="2.7.13.3" evidence="2"/>
<dbReference type="AlphaFoldDB" id="A0A1Z4JNE4"/>
<dbReference type="InterPro" id="IPR036890">
    <property type="entry name" value="HATPase_C_sf"/>
</dbReference>
<dbReference type="InterPro" id="IPR004358">
    <property type="entry name" value="Sig_transdc_His_kin-like_C"/>
</dbReference>
<accession>A0A1Z4JNE4</accession>
<dbReference type="CDD" id="cd00082">
    <property type="entry name" value="HisKA"/>
    <property type="match status" value="1"/>
</dbReference>
<dbReference type="Pfam" id="PF00072">
    <property type="entry name" value="Response_reg"/>
    <property type="match status" value="1"/>
</dbReference>
<dbReference type="PRINTS" id="PR00344">
    <property type="entry name" value="BCTRLSENSOR"/>
</dbReference>
<dbReference type="SUPFAM" id="SSF52172">
    <property type="entry name" value="CheY-like"/>
    <property type="match status" value="1"/>
</dbReference>
<name>A0A1Z4JNE4_LEPBY</name>
<dbReference type="Gene3D" id="3.40.50.2300">
    <property type="match status" value="1"/>
</dbReference>
<reference evidence="9 10" key="1">
    <citation type="submission" date="2017-06" db="EMBL/GenBank/DDBJ databases">
        <title>Genome sequencing of cyanobaciteial culture collection at National Institute for Environmental Studies (NIES).</title>
        <authorList>
            <person name="Hirose Y."/>
            <person name="Shimura Y."/>
            <person name="Fujisawa T."/>
            <person name="Nakamura Y."/>
            <person name="Kawachi M."/>
        </authorList>
    </citation>
    <scope>NUCLEOTIDE SEQUENCE [LARGE SCALE GENOMIC DNA]</scope>
    <source>
        <strain evidence="9 10">NIES-2135</strain>
    </source>
</reference>
<dbReference type="Gene3D" id="3.30.565.10">
    <property type="entry name" value="Histidine kinase-like ATPase, C-terminal domain"/>
    <property type="match status" value="1"/>
</dbReference>
<comment type="catalytic activity">
    <reaction evidence="1">
        <text>ATP + protein L-histidine = ADP + protein N-phospho-L-histidine.</text>
        <dbReference type="EC" id="2.7.13.3"/>
    </reaction>
</comment>
<evidence type="ECO:0000256" key="1">
    <source>
        <dbReference type="ARBA" id="ARBA00000085"/>
    </source>
</evidence>
<dbReference type="InterPro" id="IPR003594">
    <property type="entry name" value="HATPase_dom"/>
</dbReference>
<evidence type="ECO:0000259" key="7">
    <source>
        <dbReference type="PROSITE" id="PS50109"/>
    </source>
</evidence>
<sequence>MKILVIEDEKDVRLNILEILASGGFDSLNADNGMTGIQLAKERSPDLILCDIKMPDFDGYNVLEALRQDPSTAMIPFIFLTAKADKADMRQGMNLGADDYLTKPFRRVELLETIAARLKRHSAQLEIQRKVDELQSINSQKNDLLNTITHDLRAPLTTIKVALQLMDAMPDNRRQYIDIALNACDQGDELIQNLLDLYQLESGEALAPPEPLNLRELLRKTTDAFQVRTRDCQQLLKVNLPETLPVIVADGVSLRRILVELLNNACKYTQSGGEICLKVREGLSENQTPLLQFTIANQSEIPTKNLPHIFDKFYRVPGSDRWQKGGTGLGLALVKKLVEQLQGSIIVKSQTGWTTFVIELPYETL</sequence>
<evidence type="ECO:0000256" key="3">
    <source>
        <dbReference type="ARBA" id="ARBA00022553"/>
    </source>
</evidence>
<dbReference type="GO" id="GO:0000155">
    <property type="term" value="F:phosphorelay sensor kinase activity"/>
    <property type="evidence" value="ECO:0007669"/>
    <property type="project" value="InterPro"/>
</dbReference>
<dbReference type="CDD" id="cd00075">
    <property type="entry name" value="HATPase"/>
    <property type="match status" value="1"/>
</dbReference>
<dbReference type="Pfam" id="PF00512">
    <property type="entry name" value="HisKA"/>
    <property type="match status" value="1"/>
</dbReference>
<dbReference type="PROSITE" id="PS50109">
    <property type="entry name" value="HIS_KIN"/>
    <property type="match status" value="1"/>
</dbReference>
<dbReference type="Proteomes" id="UP000217895">
    <property type="component" value="Chromosome"/>
</dbReference>
<feature type="modified residue" description="4-aspartylphosphate" evidence="6">
    <location>
        <position position="51"/>
    </location>
</feature>
<dbReference type="InterPro" id="IPR011006">
    <property type="entry name" value="CheY-like_superfamily"/>
</dbReference>
<dbReference type="InterPro" id="IPR036097">
    <property type="entry name" value="HisK_dim/P_sf"/>
</dbReference>
<protein>
    <recommendedName>
        <fullName evidence="2">histidine kinase</fullName>
        <ecNumber evidence="2">2.7.13.3</ecNumber>
    </recommendedName>
</protein>
<keyword evidence="10" id="KW-1185">Reference proteome</keyword>
<keyword evidence="5" id="KW-0902">Two-component regulatory system</keyword>
<dbReference type="EMBL" id="AP018203">
    <property type="protein sequence ID" value="BAY58230.1"/>
    <property type="molecule type" value="Genomic_DNA"/>
</dbReference>
<dbReference type="SMART" id="SM00387">
    <property type="entry name" value="HATPase_c"/>
    <property type="match status" value="1"/>
</dbReference>
<dbReference type="InterPro" id="IPR005467">
    <property type="entry name" value="His_kinase_dom"/>
</dbReference>
<dbReference type="InterPro" id="IPR001789">
    <property type="entry name" value="Sig_transdc_resp-reg_receiver"/>
</dbReference>
<evidence type="ECO:0000256" key="5">
    <source>
        <dbReference type="ARBA" id="ARBA00023012"/>
    </source>
</evidence>
<evidence type="ECO:0000313" key="9">
    <source>
        <dbReference type="EMBL" id="BAY58230.1"/>
    </source>
</evidence>
<dbReference type="SMART" id="SM00388">
    <property type="entry name" value="HisKA"/>
    <property type="match status" value="1"/>
</dbReference>
<evidence type="ECO:0000259" key="8">
    <source>
        <dbReference type="PROSITE" id="PS50110"/>
    </source>
</evidence>
<dbReference type="PANTHER" id="PTHR43547">
    <property type="entry name" value="TWO-COMPONENT HISTIDINE KINASE"/>
    <property type="match status" value="1"/>
</dbReference>
<dbReference type="SUPFAM" id="SSF47384">
    <property type="entry name" value="Homodimeric domain of signal transducing histidine kinase"/>
    <property type="match status" value="1"/>
</dbReference>
<dbReference type="PANTHER" id="PTHR43547:SF2">
    <property type="entry name" value="HYBRID SIGNAL TRANSDUCTION HISTIDINE KINASE C"/>
    <property type="match status" value="1"/>
</dbReference>
<keyword evidence="3 6" id="KW-0597">Phosphoprotein</keyword>
<feature type="domain" description="Response regulatory" evidence="8">
    <location>
        <begin position="2"/>
        <end position="118"/>
    </location>
</feature>
<evidence type="ECO:0000256" key="6">
    <source>
        <dbReference type="PROSITE-ProRule" id="PRU00169"/>
    </source>
</evidence>
<dbReference type="Pfam" id="PF02518">
    <property type="entry name" value="HATPase_c"/>
    <property type="match status" value="1"/>
</dbReference>
<keyword evidence="4 9" id="KW-0808">Transferase</keyword>
<proteinExistence type="predicted"/>
<dbReference type="SUPFAM" id="SSF55874">
    <property type="entry name" value="ATPase domain of HSP90 chaperone/DNA topoisomerase II/histidine kinase"/>
    <property type="match status" value="1"/>
</dbReference>
<dbReference type="PROSITE" id="PS50110">
    <property type="entry name" value="RESPONSE_REGULATORY"/>
    <property type="match status" value="1"/>
</dbReference>
<organism evidence="9 10">
    <name type="scientific">Leptolyngbya boryana NIES-2135</name>
    <dbReference type="NCBI Taxonomy" id="1973484"/>
    <lineage>
        <taxon>Bacteria</taxon>
        <taxon>Bacillati</taxon>
        <taxon>Cyanobacteriota</taxon>
        <taxon>Cyanophyceae</taxon>
        <taxon>Leptolyngbyales</taxon>
        <taxon>Leptolyngbyaceae</taxon>
        <taxon>Leptolyngbya group</taxon>
        <taxon>Leptolyngbya</taxon>
    </lineage>
</organism>
<keyword evidence="4 9" id="KW-0418">Kinase</keyword>
<evidence type="ECO:0000313" key="10">
    <source>
        <dbReference type="Proteomes" id="UP000217895"/>
    </source>
</evidence>
<evidence type="ECO:0000256" key="4">
    <source>
        <dbReference type="ARBA" id="ARBA00022777"/>
    </source>
</evidence>